<dbReference type="SUPFAM" id="SSF54593">
    <property type="entry name" value="Glyoxalase/Bleomycin resistance protein/Dihydroxybiphenyl dioxygenase"/>
    <property type="match status" value="1"/>
</dbReference>
<dbReference type="Pfam" id="PF00903">
    <property type="entry name" value="Glyoxalase"/>
    <property type="match status" value="1"/>
</dbReference>
<protein>
    <recommendedName>
        <fullName evidence="1">VOC domain-containing protein</fullName>
    </recommendedName>
</protein>
<dbReference type="RefSeq" id="WP_067634023.1">
    <property type="nucleotide sequence ID" value="NZ_CP013213.1"/>
</dbReference>
<dbReference type="InterPro" id="IPR037523">
    <property type="entry name" value="VOC_core"/>
</dbReference>
<dbReference type="AlphaFoldDB" id="A0A120JTY9"/>
<proteinExistence type="predicted"/>
<dbReference type="EMBL" id="CP013213">
    <property type="protein sequence ID" value="AMC94368.1"/>
    <property type="molecule type" value="Genomic_DNA"/>
</dbReference>
<dbReference type="PANTHER" id="PTHR36110">
    <property type="entry name" value="RING-CLEAVING DIOXYGENASE MHQE-RELATED"/>
    <property type="match status" value="1"/>
</dbReference>
<sequence length="371" mass="42273">MVKTYGIHHVSSVVGHAQKDIDFNAGVLGTRLVKKTLNFDHKENYHLYYGNHDGSSGLITTFPQVDTTQGRVGTGQVGFVTYGVRPDSFTFWKHRFKHFHIPHYEYTRFGSRRLAFEDPTGLELELIETKSGPDNRWSFNGVAPPNNLIGIHSATLFSRFPLLTESLLVDCLGYEKIDEDDEISRYKIHDDLGGLLEIKKKLGNAGTSGVGVVHHIAFKILEEDLEDWVKILQEKGYRPTEIKDRKYFKSIYFREKGGILIELATMGPGVLVDESLETLGTTFKIPPQFEHSFDLASVSLMPLEVKSIDALGNYGYRNRHEYELLQTKQTLRSKIQTLLSIQRKRTLTPDEQRQLNHYKQTVINLSKGDQS</sequence>
<feature type="domain" description="VOC" evidence="1">
    <location>
        <begin position="150"/>
        <end position="266"/>
    </location>
</feature>
<dbReference type="PANTHER" id="PTHR36110:SF2">
    <property type="entry name" value="RING-CLEAVING DIOXYGENASE MHQE-RELATED"/>
    <property type="match status" value="1"/>
</dbReference>
<organism evidence="2 3">
    <name type="scientific">Erysipelothrix larvae</name>
    <dbReference type="NCBI Taxonomy" id="1514105"/>
    <lineage>
        <taxon>Bacteria</taxon>
        <taxon>Bacillati</taxon>
        <taxon>Bacillota</taxon>
        <taxon>Erysipelotrichia</taxon>
        <taxon>Erysipelotrichales</taxon>
        <taxon>Erysipelotrichaceae</taxon>
        <taxon>Erysipelothrix</taxon>
    </lineage>
</organism>
<dbReference type="PROSITE" id="PS51819">
    <property type="entry name" value="VOC"/>
    <property type="match status" value="2"/>
</dbReference>
<dbReference type="InterPro" id="IPR029068">
    <property type="entry name" value="Glyas_Bleomycin-R_OHBP_Dase"/>
</dbReference>
<dbReference type="KEGG" id="erl:AOC36_10410"/>
<dbReference type="Gene3D" id="3.10.180.10">
    <property type="entry name" value="2,3-Dihydroxybiphenyl 1,2-Dioxygenase, domain 1"/>
    <property type="match status" value="2"/>
</dbReference>
<gene>
    <name evidence="2" type="ORF">AOC36_10410</name>
</gene>
<evidence type="ECO:0000313" key="2">
    <source>
        <dbReference type="EMBL" id="AMC94368.1"/>
    </source>
</evidence>
<feature type="domain" description="VOC" evidence="1">
    <location>
        <begin position="6"/>
        <end position="129"/>
    </location>
</feature>
<dbReference type="InterPro" id="IPR004360">
    <property type="entry name" value="Glyas_Fos-R_dOase_dom"/>
</dbReference>
<dbReference type="Proteomes" id="UP000063781">
    <property type="component" value="Chromosome"/>
</dbReference>
<accession>A0A120JTY9</accession>
<evidence type="ECO:0000313" key="3">
    <source>
        <dbReference type="Proteomes" id="UP000063781"/>
    </source>
</evidence>
<dbReference type="OrthoDB" id="9785698at2"/>
<dbReference type="STRING" id="1514105.AOC36_10410"/>
<reference evidence="2 3" key="1">
    <citation type="submission" date="2015-10" db="EMBL/GenBank/DDBJ databases">
        <title>Erysipelothrix larvae sp. LV19 isolated from the larval gut of the rhinoceros beetle, Trypoxylus dichotomus.</title>
        <authorList>
            <person name="Lim S."/>
            <person name="Kim B.-C."/>
        </authorList>
    </citation>
    <scope>NUCLEOTIDE SEQUENCE [LARGE SCALE GENOMIC DNA]</scope>
    <source>
        <strain evidence="2 3">LV19</strain>
    </source>
</reference>
<name>A0A120JTY9_9FIRM</name>
<evidence type="ECO:0000259" key="1">
    <source>
        <dbReference type="PROSITE" id="PS51819"/>
    </source>
</evidence>
<keyword evidence="3" id="KW-1185">Reference proteome</keyword>
<dbReference type="InterPro" id="IPR052537">
    <property type="entry name" value="Extradiol_RC_dioxygenase"/>
</dbReference>